<sequence>MRRLAGVIFCLFVASLAWPAFGMAEATALPPESGIEPIECADVPYTQDEYTENLAGQLAALEQAGYGTGWEAVLYSFQKCSPDGLQNIEVRLFLPETWQVGSLGVRYYFSFYGQSDSFNLLEQVELTDDSPDNLFVGDEADVREQISKAETDERVKGFVQGLGASQARIDLDGNITYETIDQSSQIVLYFLTFGPSVLIDGQPTTWWYQAPGRLGDNPAFPELALVDDIQKDIETDYRGCELTAGYEDIGNDRHYTLFLEAAGGPESDDLLWTLYYYSSNHEVIDVSGCPKNVDVLIDYDGSGYSFIHNRYADLTSQVNLVVGDEPVAIRLVVWLGALGIVVALGLACLLMIQYIIKKKKQ</sequence>
<gene>
    <name evidence="3" type="ORF">COW24_04360</name>
</gene>
<feature type="transmembrane region" description="Helical" evidence="1">
    <location>
        <begin position="331"/>
        <end position="356"/>
    </location>
</feature>
<keyword evidence="1" id="KW-1133">Transmembrane helix</keyword>
<evidence type="ECO:0000256" key="1">
    <source>
        <dbReference type="SAM" id="Phobius"/>
    </source>
</evidence>
<keyword evidence="2" id="KW-0732">Signal</keyword>
<keyword evidence="1" id="KW-0812">Transmembrane</keyword>
<name>A0A2M7H312_9BACT</name>
<reference evidence="3 4" key="1">
    <citation type="submission" date="2017-09" db="EMBL/GenBank/DDBJ databases">
        <title>Depth-based differentiation of microbial function through sediment-hosted aquifers and enrichment of novel symbionts in the deep terrestrial subsurface.</title>
        <authorList>
            <person name="Probst A.J."/>
            <person name="Ladd B."/>
            <person name="Jarett J.K."/>
            <person name="Geller-Mcgrath D.E."/>
            <person name="Sieber C.M."/>
            <person name="Emerson J.B."/>
            <person name="Anantharaman K."/>
            <person name="Thomas B.C."/>
            <person name="Malmstrom R."/>
            <person name="Stieglmeier M."/>
            <person name="Klingl A."/>
            <person name="Woyke T."/>
            <person name="Ryan C.M."/>
            <person name="Banfield J.F."/>
        </authorList>
    </citation>
    <scope>NUCLEOTIDE SEQUENCE [LARGE SCALE GENOMIC DNA]</scope>
    <source>
        <strain evidence="3">CG15_BIG_FIL_POST_REV_8_21_14_020_45_12</strain>
    </source>
</reference>
<dbReference type="EMBL" id="PFGC01000045">
    <property type="protein sequence ID" value="PIW36613.1"/>
    <property type="molecule type" value="Genomic_DNA"/>
</dbReference>
<comment type="caution">
    <text evidence="3">The sequence shown here is derived from an EMBL/GenBank/DDBJ whole genome shotgun (WGS) entry which is preliminary data.</text>
</comment>
<dbReference type="AlphaFoldDB" id="A0A2M7H312"/>
<keyword evidence="1" id="KW-0472">Membrane</keyword>
<organism evidence="3 4">
    <name type="scientific">Candidatus Kerfeldbacteria bacterium CG15_BIG_FIL_POST_REV_8_21_14_020_45_12</name>
    <dbReference type="NCBI Taxonomy" id="2014247"/>
    <lineage>
        <taxon>Bacteria</taxon>
        <taxon>Candidatus Kerfeldiibacteriota</taxon>
    </lineage>
</organism>
<feature type="chain" id="PRO_5014695424" evidence="2">
    <location>
        <begin position="20"/>
        <end position="361"/>
    </location>
</feature>
<evidence type="ECO:0000256" key="2">
    <source>
        <dbReference type="SAM" id="SignalP"/>
    </source>
</evidence>
<evidence type="ECO:0000313" key="4">
    <source>
        <dbReference type="Proteomes" id="UP000230292"/>
    </source>
</evidence>
<dbReference type="Proteomes" id="UP000230292">
    <property type="component" value="Unassembled WGS sequence"/>
</dbReference>
<protein>
    <submittedName>
        <fullName evidence="3">Uncharacterized protein</fullName>
    </submittedName>
</protein>
<feature type="signal peptide" evidence="2">
    <location>
        <begin position="1"/>
        <end position="19"/>
    </location>
</feature>
<proteinExistence type="predicted"/>
<accession>A0A2M7H312</accession>
<evidence type="ECO:0000313" key="3">
    <source>
        <dbReference type="EMBL" id="PIW36613.1"/>
    </source>
</evidence>